<comment type="caution">
    <text evidence="2">The sequence shown here is derived from an EMBL/GenBank/DDBJ whole genome shotgun (WGS) entry which is preliminary data.</text>
</comment>
<organism evidence="2 3">
    <name type="scientific">Nocardia terrae</name>
    <dbReference type="NCBI Taxonomy" id="2675851"/>
    <lineage>
        <taxon>Bacteria</taxon>
        <taxon>Bacillati</taxon>
        <taxon>Actinomycetota</taxon>
        <taxon>Actinomycetes</taxon>
        <taxon>Mycobacteriales</taxon>
        <taxon>Nocardiaceae</taxon>
        <taxon>Nocardia</taxon>
    </lineage>
</organism>
<dbReference type="AlphaFoldDB" id="A0A7K1V4B8"/>
<dbReference type="Pfam" id="PF03583">
    <property type="entry name" value="LIP"/>
    <property type="match status" value="1"/>
</dbReference>
<evidence type="ECO:0000256" key="1">
    <source>
        <dbReference type="SAM" id="SignalP"/>
    </source>
</evidence>
<dbReference type="InterPro" id="IPR005152">
    <property type="entry name" value="Lipase_secreted"/>
</dbReference>
<dbReference type="PIRSF" id="PIRSF029171">
    <property type="entry name" value="Esterase_LipA"/>
    <property type="match status" value="1"/>
</dbReference>
<dbReference type="PANTHER" id="PTHR34853:SF1">
    <property type="entry name" value="LIPASE 5"/>
    <property type="match status" value="1"/>
</dbReference>
<dbReference type="Gene3D" id="3.40.50.1820">
    <property type="entry name" value="alpha/beta hydrolase"/>
    <property type="match status" value="1"/>
</dbReference>
<gene>
    <name evidence="2" type="ORF">GPX89_30070</name>
</gene>
<dbReference type="SUPFAM" id="SSF53474">
    <property type="entry name" value="alpha/beta-Hydrolases"/>
    <property type="match status" value="1"/>
</dbReference>
<accession>A0A7K1V4B8</accession>
<keyword evidence="1" id="KW-0732">Signal</keyword>
<reference evidence="2 3" key="1">
    <citation type="submission" date="2019-12" db="EMBL/GenBank/DDBJ databases">
        <title>Nocardia sp. nov. ET3-3 isolated from soil.</title>
        <authorList>
            <person name="Kanchanasin P."/>
            <person name="Tanasupawat S."/>
            <person name="Yuki M."/>
            <person name="Kudo T."/>
        </authorList>
    </citation>
    <scope>NUCLEOTIDE SEQUENCE [LARGE SCALE GENOMIC DNA]</scope>
    <source>
        <strain evidence="2 3">ET3-3</strain>
    </source>
</reference>
<dbReference type="GO" id="GO:0004806">
    <property type="term" value="F:triacylglycerol lipase activity"/>
    <property type="evidence" value="ECO:0007669"/>
    <property type="project" value="InterPro"/>
</dbReference>
<evidence type="ECO:0000313" key="2">
    <source>
        <dbReference type="EMBL" id="MVU81475.1"/>
    </source>
</evidence>
<dbReference type="PANTHER" id="PTHR34853">
    <property type="match status" value="1"/>
</dbReference>
<dbReference type="PROSITE" id="PS51257">
    <property type="entry name" value="PROKAR_LIPOPROTEIN"/>
    <property type="match status" value="1"/>
</dbReference>
<protein>
    <recommendedName>
        <fullName evidence="4">Secretory lipase</fullName>
    </recommendedName>
</protein>
<dbReference type="InterPro" id="IPR029058">
    <property type="entry name" value="AB_hydrolase_fold"/>
</dbReference>
<evidence type="ECO:0008006" key="4">
    <source>
        <dbReference type="Google" id="ProtNLM"/>
    </source>
</evidence>
<feature type="signal peptide" evidence="1">
    <location>
        <begin position="1"/>
        <end position="42"/>
    </location>
</feature>
<dbReference type="GO" id="GO:0016042">
    <property type="term" value="P:lipid catabolic process"/>
    <property type="evidence" value="ECO:0007669"/>
    <property type="project" value="InterPro"/>
</dbReference>
<feature type="chain" id="PRO_5029520473" description="Secretory lipase" evidence="1">
    <location>
        <begin position="43"/>
        <end position="396"/>
    </location>
</feature>
<keyword evidence="3" id="KW-1185">Reference proteome</keyword>
<dbReference type="EMBL" id="WRPP01000006">
    <property type="protein sequence ID" value="MVU81475.1"/>
    <property type="molecule type" value="Genomic_DNA"/>
</dbReference>
<dbReference type="Proteomes" id="UP000466794">
    <property type="component" value="Unassembled WGS sequence"/>
</dbReference>
<sequence>MVSGLREGVVAMAVRRRVGSVVRQAALAVGAVSACAALTATAAPAMADGSELGRISGVELLNSAWSFDKAAVSLGFTYSTLDQRGNQARATAGLYLPAGLPPAGGWPLVVWGHGTIGIGNDCAPSHRTQSARNRGYFNGILDSGYAVLAPDYQGLGTGGNFSYYNTAVEARSMLDAVTAVRSLPVPLTGHYVLVGQSEGAHAVMSAAAAYARNPRVAPGLTGVIATGLRTNPPKSLREMFRSSSTGSANQVGYAGYYLAALEELNPGSVTPYLSDFGREYVEKAATECLSDLVADAGGRRPAALVADPDNPTPTFEADIRSLVSYQEDVIPADLMIGYGTADIDVPPADTPAYGPELQSHNPWVRVSVTAYPGKDHSGAFLASLPDALDFLHAHLP</sequence>
<evidence type="ECO:0000313" key="3">
    <source>
        <dbReference type="Proteomes" id="UP000466794"/>
    </source>
</evidence>
<proteinExistence type="predicted"/>
<name>A0A7K1V4B8_9NOCA</name>